<dbReference type="InterPro" id="IPR013320">
    <property type="entry name" value="ConA-like_dom_sf"/>
</dbReference>
<name>A0ABV6W5L1_9ACTN</name>
<keyword evidence="1 4" id="KW-0732">Signal</keyword>
<feature type="region of interest" description="Disordered" evidence="3">
    <location>
        <begin position="399"/>
        <end position="422"/>
    </location>
</feature>
<feature type="compositionally biased region" description="Low complexity" evidence="3">
    <location>
        <begin position="698"/>
        <end position="708"/>
    </location>
</feature>
<feature type="compositionally biased region" description="Polar residues" evidence="3">
    <location>
        <begin position="1429"/>
        <end position="1445"/>
    </location>
</feature>
<dbReference type="Gene3D" id="2.60.120.200">
    <property type="match status" value="1"/>
</dbReference>
<keyword evidence="2" id="KW-1015">Disulfide bond</keyword>
<dbReference type="RefSeq" id="WP_380544179.1">
    <property type="nucleotide sequence ID" value="NZ_JBHFAB010000037.1"/>
</dbReference>
<sequence>MLSAGLGAAAVTAPSAVADTAQPTASSGPLSQSQAQAEAVATGKPVQADAATTDDSTLTANPDGTFTLTQNVEPVRKWTGSGWATLDPSLRRNADGSITTTATTSGLTLSPGGSGPLATMVDRGRTLALTFPVALPAPSLSGPTATYPNVLPGVDLVASATAQGAFSEVLVVKDATAAANPQLKTLTMAVATKGVHLSADAAGNITASNATGAVFNAPAPVMWDSATTATSPLAAIASASADPATAPTDPATGEPIASSTDGPGEGAQVASLKAQATNTSITLSPNASLLTGSATTYPVYIDPFVTPSAPSSLQAWTYTNSYYSTASFWKAGGDLRVGFTDDPAYPPTYTARSYLQISVPSALHGAKILTSQLNITEDWSWSCTPEAVQLWTTSSGISSTTDWANQPSPSGEVDSQTAAHGWSTSSCPNAGVGFDLNSSSYKNFNGKTVMQNAADSGASSLTLVLKAASESNDLYWKKFESNSVSVSTTYDTPPSTPASLSTSPTTSCSHSVAVGDGDVYLYAKMSDKDGGTVGATFTARKTNSTGTVIGTPTNPSTYTTTSGQILAYKLSKLTLEGAAANSALTVYWDVTAYDGHYTSAAAHCSFVFDPTRPSDTPNVTVPGGSVIGTPTPSVTIGCPSGGCTGTVPASYVWQLNGGPTHTVAADSSGNATITITPNRRINVLTVNSLSAGGNYGLDPADPSFDASPPATPPADGDLTGDGTPDQLTVGNQSGMPAGLWLSRAASSNLAALTATDIGIGGIGDGAATPAAFNATQVFTGTYTGAAGSGLQDVFDYKPSTGVGAIIEGNGDGTLDPTQESTVTRDQLLDPNGDSPTQLANAGHTYTTTGTLPDLIGTSGDPASGYSLELYGVLEDTLAQFMSYPLTNASPDATADWDQWTIATAQTSSGTAMFLWKKSSGALYLWTGLTHQVDTSGNDYLTYTSHTLAASGWNTGAALTLQAGDINRDGNPDLWTTSTGGAGTVIAYLYDGNTTVTAQPSKTLIPEAHTWPLNDNAAGTATTAADTTGTNPLTGGGAGATWDNNGLFTPNLYLNGTSTGVMTANEAVDVSSSFSVSVWTQPTSASGVILAQTGTYGSGFILYPGPTSWQFCMETQDSSGFGYDCASGGQVELGTWTQLTATYNSATKAMALYINGRRTATGSHKPVAGWTGSLAVGEQLLNGAFASFFKGNLAEARIWNQALTAGQVASADETFASDGLGVWRPANNTFYLGDSNTSNTTEITQLFGSNANGDLPVTGDWDASGETGWGVFDPTTNSFYLHNGDSPTGGTNDISIAFGATGDKPVTGDWYGTGKTTVGIWRPSAHTFYFPNSNTDGTTNHSQAFGISGDLPVTGDWNGSGITGYGVFRPSNHTFYLHNGDDSNPGTTDETLVFGTGTGLPVAGDWYGTGTTTVGQWQPSNNTYSFPNSNTDSTPNHTQAFGTTSDDPVIGHWHG</sequence>
<feature type="region of interest" description="Disordered" evidence="3">
    <location>
        <begin position="1429"/>
        <end position="1454"/>
    </location>
</feature>
<evidence type="ECO:0000256" key="2">
    <source>
        <dbReference type="ARBA" id="ARBA00023157"/>
    </source>
</evidence>
<dbReference type="InterPro" id="IPR042837">
    <property type="entry name" value="PTX3"/>
</dbReference>
<feature type="compositionally biased region" description="Low complexity" evidence="3">
    <location>
        <begin position="497"/>
        <end position="507"/>
    </location>
</feature>
<evidence type="ECO:0000313" key="6">
    <source>
        <dbReference type="EMBL" id="MFC1421275.1"/>
    </source>
</evidence>
<gene>
    <name evidence="6" type="ORF">ACEZDE_32230</name>
</gene>
<protein>
    <submittedName>
        <fullName evidence="6">LamG-like jellyroll fold domain-containing protein</fullName>
    </submittedName>
</protein>
<feature type="compositionally biased region" description="Low complexity" evidence="3">
    <location>
        <begin position="48"/>
        <end position="60"/>
    </location>
</feature>
<dbReference type="Pfam" id="PF13385">
    <property type="entry name" value="Laminin_G_3"/>
    <property type="match status" value="1"/>
</dbReference>
<feature type="region of interest" description="Disordered" evidence="3">
    <location>
        <begin position="240"/>
        <end position="266"/>
    </location>
</feature>
<evidence type="ECO:0000256" key="4">
    <source>
        <dbReference type="SAM" id="SignalP"/>
    </source>
</evidence>
<dbReference type="InterPro" id="IPR006558">
    <property type="entry name" value="LamG-like"/>
</dbReference>
<feature type="region of interest" description="Disordered" evidence="3">
    <location>
        <begin position="697"/>
        <end position="729"/>
    </location>
</feature>
<feature type="domain" description="LamG-like jellyroll fold" evidence="5">
    <location>
        <begin position="1071"/>
        <end position="1205"/>
    </location>
</feature>
<evidence type="ECO:0000313" key="7">
    <source>
        <dbReference type="Proteomes" id="UP001592531"/>
    </source>
</evidence>
<dbReference type="SMART" id="SM00560">
    <property type="entry name" value="LamGL"/>
    <property type="match status" value="1"/>
</dbReference>
<evidence type="ECO:0000256" key="3">
    <source>
        <dbReference type="SAM" id="MobiDB-lite"/>
    </source>
</evidence>
<proteinExistence type="predicted"/>
<feature type="region of interest" description="Disordered" evidence="3">
    <location>
        <begin position="486"/>
        <end position="507"/>
    </location>
</feature>
<dbReference type="PANTHER" id="PTHR46943">
    <property type="entry name" value="PENTRAXIN-RELATED PROTEIN PTX3"/>
    <property type="match status" value="1"/>
</dbReference>
<feature type="compositionally biased region" description="Low complexity" evidence="3">
    <location>
        <begin position="11"/>
        <end position="21"/>
    </location>
</feature>
<dbReference type="SUPFAM" id="SSF49899">
    <property type="entry name" value="Concanavalin A-like lectins/glucanases"/>
    <property type="match status" value="1"/>
</dbReference>
<accession>A0ABV6W5L1</accession>
<feature type="signal peptide" evidence="4">
    <location>
        <begin position="1"/>
        <end position="18"/>
    </location>
</feature>
<evidence type="ECO:0000259" key="5">
    <source>
        <dbReference type="SMART" id="SM00560"/>
    </source>
</evidence>
<dbReference type="Proteomes" id="UP001592531">
    <property type="component" value="Unassembled WGS sequence"/>
</dbReference>
<feature type="chain" id="PRO_5046594694" evidence="4">
    <location>
        <begin position="19"/>
        <end position="1454"/>
    </location>
</feature>
<feature type="compositionally biased region" description="Low complexity" evidence="3">
    <location>
        <begin position="240"/>
        <end position="252"/>
    </location>
</feature>
<dbReference type="EMBL" id="JBHFAB010000037">
    <property type="protein sequence ID" value="MFC1421275.1"/>
    <property type="molecule type" value="Genomic_DNA"/>
</dbReference>
<feature type="compositionally biased region" description="Polar residues" evidence="3">
    <location>
        <begin position="22"/>
        <end position="36"/>
    </location>
</feature>
<evidence type="ECO:0000256" key="1">
    <source>
        <dbReference type="ARBA" id="ARBA00022729"/>
    </source>
</evidence>
<reference evidence="6 7" key="1">
    <citation type="submission" date="2024-09" db="EMBL/GenBank/DDBJ databases">
        <authorList>
            <person name="Lee S.D."/>
        </authorList>
    </citation>
    <scope>NUCLEOTIDE SEQUENCE [LARGE SCALE GENOMIC DNA]</scope>
    <source>
        <strain evidence="6 7">N8-3</strain>
    </source>
</reference>
<organism evidence="6 7">
    <name type="scientific">Streptacidiphilus cavernicola</name>
    <dbReference type="NCBI Taxonomy" id="3342716"/>
    <lineage>
        <taxon>Bacteria</taxon>
        <taxon>Bacillati</taxon>
        <taxon>Actinomycetota</taxon>
        <taxon>Actinomycetes</taxon>
        <taxon>Kitasatosporales</taxon>
        <taxon>Streptomycetaceae</taxon>
        <taxon>Streptacidiphilus</taxon>
    </lineage>
</organism>
<feature type="region of interest" description="Disordered" evidence="3">
    <location>
        <begin position="11"/>
        <end position="67"/>
    </location>
</feature>
<keyword evidence="7" id="KW-1185">Reference proteome</keyword>
<dbReference type="PANTHER" id="PTHR46943:SF1">
    <property type="entry name" value="PENTRAXIN-RELATED PROTEIN PTX3"/>
    <property type="match status" value="1"/>
</dbReference>
<comment type="caution">
    <text evidence="6">The sequence shown here is derived from an EMBL/GenBank/DDBJ whole genome shotgun (WGS) entry which is preliminary data.</text>
</comment>